<feature type="region of interest" description="Disordered" evidence="3">
    <location>
        <begin position="1"/>
        <end position="24"/>
    </location>
</feature>
<feature type="region of interest" description="Disordered" evidence="3">
    <location>
        <begin position="281"/>
        <end position="312"/>
    </location>
</feature>
<evidence type="ECO:0000259" key="4">
    <source>
        <dbReference type="PROSITE" id="PS51088"/>
    </source>
</evidence>
<dbReference type="Gene3D" id="6.10.20.40">
    <property type="entry name" value="TEA/ATTS domain"/>
    <property type="match status" value="1"/>
</dbReference>
<dbReference type="GO" id="GO:0003700">
    <property type="term" value="F:DNA-binding transcription factor activity"/>
    <property type="evidence" value="ECO:0007669"/>
    <property type="project" value="InterPro"/>
</dbReference>
<keyword evidence="6" id="KW-1185">Reference proteome</keyword>
<feature type="compositionally biased region" description="Polar residues" evidence="3">
    <location>
        <begin position="1"/>
        <end position="20"/>
    </location>
</feature>
<dbReference type="PROSITE" id="PS51088">
    <property type="entry name" value="TEA_2"/>
    <property type="match status" value="1"/>
</dbReference>
<dbReference type="OrthoDB" id="10006572at2759"/>
<reference evidence="5" key="1">
    <citation type="submission" date="2020-05" db="EMBL/GenBank/DDBJ databases">
        <title>Mycena genomes resolve the evolution of fungal bioluminescence.</title>
        <authorList>
            <person name="Tsai I.J."/>
        </authorList>
    </citation>
    <scope>NUCLEOTIDE SEQUENCE</scope>
    <source>
        <strain evidence="5">CCC161011</strain>
    </source>
</reference>
<gene>
    <name evidence="5" type="ORF">MVEN_01826500</name>
</gene>
<evidence type="ECO:0000256" key="3">
    <source>
        <dbReference type="SAM" id="MobiDB-lite"/>
    </source>
</evidence>
<dbReference type="EMBL" id="JACAZI010000017">
    <property type="protein sequence ID" value="KAF7342377.1"/>
    <property type="molecule type" value="Genomic_DNA"/>
</dbReference>
<dbReference type="InterPro" id="IPR038096">
    <property type="entry name" value="TEA/ATTS_sf"/>
</dbReference>
<organism evidence="5 6">
    <name type="scientific">Mycena venus</name>
    <dbReference type="NCBI Taxonomy" id="2733690"/>
    <lineage>
        <taxon>Eukaryota</taxon>
        <taxon>Fungi</taxon>
        <taxon>Dikarya</taxon>
        <taxon>Basidiomycota</taxon>
        <taxon>Agaricomycotina</taxon>
        <taxon>Agaricomycetes</taxon>
        <taxon>Agaricomycetidae</taxon>
        <taxon>Agaricales</taxon>
        <taxon>Marasmiineae</taxon>
        <taxon>Mycenaceae</taxon>
        <taxon>Mycena</taxon>
    </lineage>
</organism>
<dbReference type="InterPro" id="IPR000818">
    <property type="entry name" value="TEA/ATTS_dom"/>
</dbReference>
<protein>
    <submittedName>
        <fullName evidence="5">TEA domain-containing protein</fullName>
    </submittedName>
</protein>
<dbReference type="Proteomes" id="UP000620124">
    <property type="component" value="Unassembled WGS sequence"/>
</dbReference>
<evidence type="ECO:0000313" key="6">
    <source>
        <dbReference type="Proteomes" id="UP000620124"/>
    </source>
</evidence>
<evidence type="ECO:0000256" key="1">
    <source>
        <dbReference type="ARBA" id="ARBA00008421"/>
    </source>
</evidence>
<accession>A0A8H6XJW1</accession>
<dbReference type="SMART" id="SM00426">
    <property type="entry name" value="TEA"/>
    <property type="match status" value="1"/>
</dbReference>
<comment type="similarity">
    <text evidence="1">Belongs to the TEC1 family.</text>
</comment>
<name>A0A8H6XJW1_9AGAR</name>
<dbReference type="Pfam" id="PF01285">
    <property type="entry name" value="TEA"/>
    <property type="match status" value="1"/>
</dbReference>
<dbReference type="AlphaFoldDB" id="A0A8H6XJW1"/>
<proteinExistence type="inferred from homology"/>
<evidence type="ECO:0000313" key="5">
    <source>
        <dbReference type="EMBL" id="KAF7342377.1"/>
    </source>
</evidence>
<feature type="domain" description="TEA" evidence="4">
    <location>
        <begin position="37"/>
        <end position="111"/>
    </location>
</feature>
<evidence type="ECO:0000256" key="2">
    <source>
        <dbReference type="PROSITE-ProRule" id="PRU00505"/>
    </source>
</evidence>
<comment type="caution">
    <text evidence="5">The sequence shown here is derived from an EMBL/GenBank/DDBJ whole genome shotgun (WGS) entry which is preliminary data.</text>
</comment>
<sequence length="312" mass="35075">MGSNKCCNVPDDNSGSSSPLHTPLGSKLETRKIWRTSEDGGAIWPHHLEAALLEGLQQFRPTVCRETVMLGRYPGRNQFISLYILTKTGQRRTAKQVASRLQQLRESCSEQELQDLFYPSPYSNPSRREGGVPARDLLVVIDIIPEGYPVQPYECFPQPWSEGENVMHISHYPRRLTSIDPTVTFTFPASIRAQSRFAVCTDDGSVHAENGGLLTIHEDIQKSHPPCFLYSTRLVPSYWKIIVESPNPTCYTIFHQVVNVEDWTVLFSAAYVFRYETESTTGGDLRQHPLSMGESESSPDVIGGPYSDSYVD</sequence>
<feature type="DNA-binding region" description="TEA" evidence="2">
    <location>
        <begin position="37"/>
        <end position="111"/>
    </location>
</feature>